<dbReference type="Pfam" id="PF00563">
    <property type="entry name" value="EAL"/>
    <property type="match status" value="1"/>
</dbReference>
<proteinExistence type="predicted"/>
<dbReference type="SUPFAM" id="SSF55781">
    <property type="entry name" value="GAF domain-like"/>
    <property type="match status" value="1"/>
</dbReference>
<dbReference type="Proteomes" id="UP001596391">
    <property type="component" value="Unassembled WGS sequence"/>
</dbReference>
<evidence type="ECO:0000313" key="4">
    <source>
        <dbReference type="Proteomes" id="UP001596391"/>
    </source>
</evidence>
<dbReference type="SMART" id="SM00267">
    <property type="entry name" value="GGDEF"/>
    <property type="match status" value="1"/>
</dbReference>
<dbReference type="Gene3D" id="3.20.20.450">
    <property type="entry name" value="EAL domain"/>
    <property type="match status" value="1"/>
</dbReference>
<reference evidence="4" key="1">
    <citation type="journal article" date="2019" name="Int. J. Syst. Evol. Microbiol.">
        <title>The Global Catalogue of Microorganisms (GCM) 10K type strain sequencing project: providing services to taxonomists for standard genome sequencing and annotation.</title>
        <authorList>
            <consortium name="The Broad Institute Genomics Platform"/>
            <consortium name="The Broad Institute Genome Sequencing Center for Infectious Disease"/>
            <person name="Wu L."/>
            <person name="Ma J."/>
        </authorList>
    </citation>
    <scope>NUCLEOTIDE SEQUENCE [LARGE SCALE GENOMIC DNA]</scope>
    <source>
        <strain evidence="4">CGMCC 1.16026</strain>
    </source>
</reference>
<feature type="domain" description="GGDEF" evidence="2">
    <location>
        <begin position="203"/>
        <end position="337"/>
    </location>
</feature>
<dbReference type="InterPro" id="IPR050706">
    <property type="entry name" value="Cyclic-di-GMP_PDE-like"/>
</dbReference>
<dbReference type="CDD" id="cd01949">
    <property type="entry name" value="GGDEF"/>
    <property type="match status" value="1"/>
</dbReference>
<dbReference type="PROSITE" id="PS50887">
    <property type="entry name" value="GGDEF"/>
    <property type="match status" value="1"/>
</dbReference>
<dbReference type="EMBL" id="JBHSWI010000001">
    <property type="protein sequence ID" value="MFC6644994.1"/>
    <property type="molecule type" value="Genomic_DNA"/>
</dbReference>
<dbReference type="Pfam" id="PF13185">
    <property type="entry name" value="GAF_2"/>
    <property type="match status" value="1"/>
</dbReference>
<dbReference type="SMART" id="SM00065">
    <property type="entry name" value="GAF"/>
    <property type="match status" value="1"/>
</dbReference>
<dbReference type="SMART" id="SM00052">
    <property type="entry name" value="EAL"/>
    <property type="match status" value="1"/>
</dbReference>
<dbReference type="PANTHER" id="PTHR33121:SF79">
    <property type="entry name" value="CYCLIC DI-GMP PHOSPHODIESTERASE PDED-RELATED"/>
    <property type="match status" value="1"/>
</dbReference>
<dbReference type="SUPFAM" id="SSF141868">
    <property type="entry name" value="EAL domain-like"/>
    <property type="match status" value="1"/>
</dbReference>
<dbReference type="InterPro" id="IPR001633">
    <property type="entry name" value="EAL_dom"/>
</dbReference>
<dbReference type="SUPFAM" id="SSF55073">
    <property type="entry name" value="Nucleotide cyclase"/>
    <property type="match status" value="1"/>
</dbReference>
<feature type="domain" description="EAL" evidence="1">
    <location>
        <begin position="346"/>
        <end position="601"/>
    </location>
</feature>
<evidence type="ECO:0000259" key="2">
    <source>
        <dbReference type="PROSITE" id="PS50887"/>
    </source>
</evidence>
<evidence type="ECO:0000259" key="1">
    <source>
        <dbReference type="PROSITE" id="PS50883"/>
    </source>
</evidence>
<evidence type="ECO:0000313" key="3">
    <source>
        <dbReference type="EMBL" id="MFC6644994.1"/>
    </source>
</evidence>
<dbReference type="InterPro" id="IPR043128">
    <property type="entry name" value="Rev_trsase/Diguanyl_cyclase"/>
</dbReference>
<dbReference type="Pfam" id="PF00990">
    <property type="entry name" value="GGDEF"/>
    <property type="match status" value="1"/>
</dbReference>
<organism evidence="3 4">
    <name type="scientific">Granulicella cerasi</name>
    <dbReference type="NCBI Taxonomy" id="741063"/>
    <lineage>
        <taxon>Bacteria</taxon>
        <taxon>Pseudomonadati</taxon>
        <taxon>Acidobacteriota</taxon>
        <taxon>Terriglobia</taxon>
        <taxon>Terriglobales</taxon>
        <taxon>Acidobacteriaceae</taxon>
        <taxon>Granulicella</taxon>
    </lineage>
</organism>
<name>A0ABW1Z762_9BACT</name>
<dbReference type="PROSITE" id="PS50883">
    <property type="entry name" value="EAL"/>
    <property type="match status" value="1"/>
</dbReference>
<dbReference type="InterPro" id="IPR003018">
    <property type="entry name" value="GAF"/>
</dbReference>
<dbReference type="Gene3D" id="3.30.450.40">
    <property type="match status" value="1"/>
</dbReference>
<keyword evidence="4" id="KW-1185">Reference proteome</keyword>
<accession>A0ABW1Z762</accession>
<sequence length="610" mass="67073">MRGEIQQEILDMIASGCTMAETAEHVCRYAERFAPGAICTVIRVDHEGVLHPLAGPSIPPEYSAALEGVRVGPTSGSCGTAAYRRASVSVTDIFTDPLWADYPVLAEMLAEKSGVTACWSSPILLRDGRVLGAFGFYYREHRGPTEEERRIVEECVDLCALALERDEVRAENFRLSYVDLLTGLGNRASFLKTLERYGVDTETPFAVLVFDIDRLARFNDVLGHSAGDRLIHEIGKLVSQITAPAPLFRIDADEFAVFVDGADAEEKISQIGREILAAIPTVADRAGHVNFPLSVSCGVAVAQPSAHIDVAGVMQRANLALHHAKQTGRGSCVQYEESLSSAAAHEFRVLQTMTHALAEARVEPYYQPIVHIDTQEIVSLEALCRVRTPAGDVVSADQFGEALQSLSMGSFVTDRMLELVARDMRLWIDEGLPLRHVNINLSVADFRKERLRERVAAAFAKYRVPLEHVILEVTESVYMDEHDRRVAEEIERLRADGLRVALDDFGTGFASLTHLLHFPVDILKIDKSFVHRISDGDSGVVIIKALLDMAHGLGMRVVAEGVETEQQALQLQRLGCALAQGYLFGRPVSRDETTVLLKARLAATSVLPIR</sequence>
<dbReference type="CDD" id="cd01948">
    <property type="entry name" value="EAL"/>
    <property type="match status" value="1"/>
</dbReference>
<dbReference type="PANTHER" id="PTHR33121">
    <property type="entry name" value="CYCLIC DI-GMP PHOSPHODIESTERASE PDEF"/>
    <property type="match status" value="1"/>
</dbReference>
<dbReference type="InterPro" id="IPR000160">
    <property type="entry name" value="GGDEF_dom"/>
</dbReference>
<gene>
    <name evidence="3" type="ORF">ACFQBQ_05180</name>
</gene>
<dbReference type="RefSeq" id="WP_263371394.1">
    <property type="nucleotide sequence ID" value="NZ_JAGSYD010000003.1"/>
</dbReference>
<protein>
    <submittedName>
        <fullName evidence="3">Bifunctional diguanylate cyclase/phosphodiesterase</fullName>
    </submittedName>
</protein>
<dbReference type="InterPro" id="IPR029016">
    <property type="entry name" value="GAF-like_dom_sf"/>
</dbReference>
<dbReference type="InterPro" id="IPR035919">
    <property type="entry name" value="EAL_sf"/>
</dbReference>
<dbReference type="Gene3D" id="3.30.70.270">
    <property type="match status" value="1"/>
</dbReference>
<comment type="caution">
    <text evidence="3">The sequence shown here is derived from an EMBL/GenBank/DDBJ whole genome shotgun (WGS) entry which is preliminary data.</text>
</comment>
<dbReference type="InterPro" id="IPR029787">
    <property type="entry name" value="Nucleotide_cyclase"/>
</dbReference>
<dbReference type="NCBIfam" id="TIGR00254">
    <property type="entry name" value="GGDEF"/>
    <property type="match status" value="1"/>
</dbReference>